<feature type="transmembrane region" description="Helical" evidence="1">
    <location>
        <begin position="290"/>
        <end position="314"/>
    </location>
</feature>
<keyword evidence="1" id="KW-0472">Membrane</keyword>
<evidence type="ECO:0000313" key="3">
    <source>
        <dbReference type="Proteomes" id="UP000548476"/>
    </source>
</evidence>
<protein>
    <submittedName>
        <fullName evidence="2">Uncharacterized protein</fullName>
    </submittedName>
</protein>
<feature type="transmembrane region" description="Helical" evidence="1">
    <location>
        <begin position="391"/>
        <end position="411"/>
    </location>
</feature>
<keyword evidence="1" id="KW-0812">Transmembrane</keyword>
<dbReference type="EMBL" id="JACHGT010000017">
    <property type="protein sequence ID" value="MBB6038527.1"/>
    <property type="molecule type" value="Genomic_DNA"/>
</dbReference>
<sequence>MRTGHILRGLIAPDHPHRPRTRIGVWWSLTTLAAIRDNGTDTTPVMFTAWPLLPIAPGTPDVEVWRTVAAAATITPDGIEAIAAIPADWGPARRAGWHRAATEAGVTVLRTVPAAEVILTAANVAPGEVAVAITALTDNDYHLAALGHTDNQTRVLAQHTRQRSTDTTPLATELHTWIHALCTDADLAAPPARLIVIGEPTATAHLTAHLTTDIPIGQISPLALAEHTITVANAHARAATPAPPHVPPAGVLSAAATAVLSLALAGSVIGGTELGYDAGGPIPVFSPGHLAVAAVGLAMATTAAAMLLAHWWLARHRVWDWRLAGAWLAYDAAGGLVAAGATGLLLASIAYVQARGPLLWTVLPTIAVSSAYAATGVAIHLHPDTPPARRLWPPMHAIALAVLAVLVIRVAEPLFAQMSTSSAFIARIGLIGLAAAAGLVLSPKRTIVIAVTVPLALAYLLTVSAGTGTVACVVFIAALTVRAAITLTATVRDQHLDPPGRSL</sequence>
<reference evidence="2 3" key="1">
    <citation type="submission" date="2020-08" db="EMBL/GenBank/DDBJ databases">
        <title>Genomic Encyclopedia of Type Strains, Phase IV (KMG-IV): sequencing the most valuable type-strain genomes for metagenomic binning, comparative biology and taxonomic classification.</title>
        <authorList>
            <person name="Goeker M."/>
        </authorList>
    </citation>
    <scope>NUCLEOTIDE SEQUENCE [LARGE SCALE GENOMIC DNA]</scope>
    <source>
        <strain evidence="2 3">YIM 65646</strain>
    </source>
</reference>
<feature type="transmembrane region" description="Helical" evidence="1">
    <location>
        <begin position="423"/>
        <end position="441"/>
    </location>
</feature>
<name>A0A841FYV8_9ACTN</name>
<dbReference type="AlphaFoldDB" id="A0A841FYV8"/>
<proteinExistence type="predicted"/>
<organism evidence="2 3">
    <name type="scientific">Phytomonospora endophytica</name>
    <dbReference type="NCBI Taxonomy" id="714109"/>
    <lineage>
        <taxon>Bacteria</taxon>
        <taxon>Bacillati</taxon>
        <taxon>Actinomycetota</taxon>
        <taxon>Actinomycetes</taxon>
        <taxon>Micromonosporales</taxon>
        <taxon>Micromonosporaceae</taxon>
        <taxon>Phytomonospora</taxon>
    </lineage>
</organism>
<keyword evidence="3" id="KW-1185">Reference proteome</keyword>
<feature type="transmembrane region" description="Helical" evidence="1">
    <location>
        <begin position="358"/>
        <end position="379"/>
    </location>
</feature>
<keyword evidence="1" id="KW-1133">Transmembrane helix</keyword>
<evidence type="ECO:0000256" key="1">
    <source>
        <dbReference type="SAM" id="Phobius"/>
    </source>
</evidence>
<dbReference type="RefSeq" id="WP_184791321.1">
    <property type="nucleotide sequence ID" value="NZ_BONT01000069.1"/>
</dbReference>
<feature type="transmembrane region" description="Helical" evidence="1">
    <location>
        <begin position="249"/>
        <end position="270"/>
    </location>
</feature>
<gene>
    <name evidence="2" type="ORF">HNR73_006413</name>
</gene>
<feature type="transmembrane region" description="Helical" evidence="1">
    <location>
        <begin position="468"/>
        <end position="491"/>
    </location>
</feature>
<feature type="transmembrane region" description="Helical" evidence="1">
    <location>
        <begin position="326"/>
        <end position="352"/>
    </location>
</feature>
<dbReference type="Proteomes" id="UP000548476">
    <property type="component" value="Unassembled WGS sequence"/>
</dbReference>
<evidence type="ECO:0000313" key="2">
    <source>
        <dbReference type="EMBL" id="MBB6038527.1"/>
    </source>
</evidence>
<comment type="caution">
    <text evidence="2">The sequence shown here is derived from an EMBL/GenBank/DDBJ whole genome shotgun (WGS) entry which is preliminary data.</text>
</comment>
<accession>A0A841FYV8</accession>